<comment type="caution">
    <text evidence="1">The sequence shown here is derived from an EMBL/GenBank/DDBJ whole genome shotgun (WGS) entry which is preliminary data.</text>
</comment>
<name>A0ABD2HYI9_9BILA</name>
<evidence type="ECO:0000313" key="1">
    <source>
        <dbReference type="EMBL" id="KAL3070106.1"/>
    </source>
</evidence>
<reference evidence="1 2" key="1">
    <citation type="submission" date="2024-10" db="EMBL/GenBank/DDBJ databases">
        <authorList>
            <person name="Kim D."/>
        </authorList>
    </citation>
    <scope>NUCLEOTIDE SEQUENCE [LARGE SCALE GENOMIC DNA]</scope>
    <source>
        <strain evidence="1">BH-2024</strain>
    </source>
</reference>
<dbReference type="EMBL" id="JBICBT010001384">
    <property type="protein sequence ID" value="KAL3070106.1"/>
    <property type="molecule type" value="Genomic_DNA"/>
</dbReference>
<organism evidence="1 2">
    <name type="scientific">Heterodera trifolii</name>
    <dbReference type="NCBI Taxonomy" id="157864"/>
    <lineage>
        <taxon>Eukaryota</taxon>
        <taxon>Metazoa</taxon>
        <taxon>Ecdysozoa</taxon>
        <taxon>Nematoda</taxon>
        <taxon>Chromadorea</taxon>
        <taxon>Rhabditida</taxon>
        <taxon>Tylenchina</taxon>
        <taxon>Tylenchomorpha</taxon>
        <taxon>Tylenchoidea</taxon>
        <taxon>Heteroderidae</taxon>
        <taxon>Heteroderinae</taxon>
        <taxon>Heterodera</taxon>
    </lineage>
</organism>
<accession>A0ABD2HYI9</accession>
<proteinExistence type="predicted"/>
<gene>
    <name evidence="1" type="ORF">niasHT_039036</name>
</gene>
<evidence type="ECO:0000313" key="2">
    <source>
        <dbReference type="Proteomes" id="UP001620626"/>
    </source>
</evidence>
<protein>
    <submittedName>
        <fullName evidence="1">Uncharacterized protein</fullName>
    </submittedName>
</protein>
<dbReference type="AlphaFoldDB" id="A0ABD2HYI9"/>
<sequence>MVFIRNLVFCKNNYGVRCLVYVPTPLLRRMLSVEMKEKQQRSLTSNELGTDMEQFIDFLEAISTNALLFPIMPNRKFDYNIN</sequence>
<keyword evidence="2" id="KW-1185">Reference proteome</keyword>
<dbReference type="Proteomes" id="UP001620626">
    <property type="component" value="Unassembled WGS sequence"/>
</dbReference>